<proteinExistence type="inferred from homology"/>
<dbReference type="OrthoDB" id="2430292at2759"/>
<dbReference type="Proteomes" id="UP000789572">
    <property type="component" value="Unassembled WGS sequence"/>
</dbReference>
<accession>A0A9N8Z6C5</accession>
<evidence type="ECO:0000313" key="5">
    <source>
        <dbReference type="Proteomes" id="UP000789572"/>
    </source>
</evidence>
<evidence type="ECO:0000259" key="3">
    <source>
        <dbReference type="Pfam" id="PF08593"/>
    </source>
</evidence>
<dbReference type="EMBL" id="CAJVPJ010000094">
    <property type="protein sequence ID" value="CAG8476186.1"/>
    <property type="molecule type" value="Genomic_DNA"/>
</dbReference>
<evidence type="ECO:0000256" key="1">
    <source>
        <dbReference type="ARBA" id="ARBA00005788"/>
    </source>
</evidence>
<dbReference type="InterPro" id="IPR013902">
    <property type="entry name" value="Mug135-like_C"/>
</dbReference>
<comment type="similarity">
    <text evidence="1">Belongs to the UPF0612 family.</text>
</comment>
<evidence type="ECO:0000256" key="2">
    <source>
        <dbReference type="SAM" id="Coils"/>
    </source>
</evidence>
<gene>
    <name evidence="4" type="ORF">POCULU_LOCUS1299</name>
</gene>
<feature type="domain" description="Mug135-like C-terminal" evidence="3">
    <location>
        <begin position="113"/>
        <end position="180"/>
    </location>
</feature>
<evidence type="ECO:0000313" key="4">
    <source>
        <dbReference type="EMBL" id="CAG8476186.1"/>
    </source>
</evidence>
<dbReference type="AlphaFoldDB" id="A0A9N8Z6C5"/>
<feature type="coiled-coil region" evidence="2">
    <location>
        <begin position="50"/>
        <end position="84"/>
    </location>
</feature>
<reference evidence="4" key="1">
    <citation type="submission" date="2021-06" db="EMBL/GenBank/DDBJ databases">
        <authorList>
            <person name="Kallberg Y."/>
            <person name="Tangrot J."/>
            <person name="Rosling A."/>
        </authorList>
    </citation>
    <scope>NUCLEOTIDE SEQUENCE</scope>
    <source>
        <strain evidence="4">IA702</strain>
    </source>
</reference>
<protein>
    <submittedName>
        <fullName evidence="4">1569_t:CDS:1</fullName>
    </submittedName>
</protein>
<dbReference type="Pfam" id="PF08593">
    <property type="entry name" value="Mug135_C"/>
    <property type="match status" value="1"/>
</dbReference>
<keyword evidence="5" id="KW-1185">Reference proteome</keyword>
<name>A0A9N8Z6C5_9GLOM</name>
<keyword evidence="2" id="KW-0175">Coiled coil</keyword>
<sequence length="183" mass="20795">MSQPRQIYRELQHKSSMYQQRFSTGGVAQEVGLMANLPIINLQTQLNAVQNTVQTQLNAMQNQLNAIQNQLNTMQNTMRTQLNTMQTAMQTTFDRFNVTQQALDMRGYARALNSRVNDPAVIIRPIPNLQNQMPDTFPNNISQLHGLNRASLNTLLSFYGLPSNGTLEDRRRTLADYIGIQLL</sequence>
<comment type="caution">
    <text evidence="4">The sequence shown here is derived from an EMBL/GenBank/DDBJ whole genome shotgun (WGS) entry which is preliminary data.</text>
</comment>
<organism evidence="4 5">
    <name type="scientific">Paraglomus occultum</name>
    <dbReference type="NCBI Taxonomy" id="144539"/>
    <lineage>
        <taxon>Eukaryota</taxon>
        <taxon>Fungi</taxon>
        <taxon>Fungi incertae sedis</taxon>
        <taxon>Mucoromycota</taxon>
        <taxon>Glomeromycotina</taxon>
        <taxon>Glomeromycetes</taxon>
        <taxon>Paraglomerales</taxon>
        <taxon>Paraglomeraceae</taxon>
        <taxon>Paraglomus</taxon>
    </lineage>
</organism>